<feature type="compositionally biased region" description="Basic and acidic residues" evidence="1">
    <location>
        <begin position="47"/>
        <end position="62"/>
    </location>
</feature>
<feature type="region of interest" description="Disordered" evidence="1">
    <location>
        <begin position="12"/>
        <end position="62"/>
    </location>
</feature>
<sequence>MMPSTFDELTRVYQGESQRHQAAAERYTEQIQQEREQRQAQRRYRSKAREVHERWKGSQRQQQREAREYAERWWQAIRAWETRRREELVPRTALGSGGAGRMVAIVGNYGRGQATLGFTEVKTPIGWLSEAALGRAITESGCGALERARRGTGLGSLLRDTGRWVTGGADAGRAVLEIAASLGDERASKMTAKTL</sequence>
<reference evidence="3" key="1">
    <citation type="journal article" date="2019" name="Int. J. Syst. Evol. Microbiol.">
        <title>The Global Catalogue of Microorganisms (GCM) 10K type strain sequencing project: providing services to taxonomists for standard genome sequencing and annotation.</title>
        <authorList>
            <consortium name="The Broad Institute Genomics Platform"/>
            <consortium name="The Broad Institute Genome Sequencing Center for Infectious Disease"/>
            <person name="Wu L."/>
            <person name="Ma J."/>
        </authorList>
    </citation>
    <scope>NUCLEOTIDE SEQUENCE [LARGE SCALE GENOMIC DNA]</scope>
    <source>
        <strain evidence="3">CGMCC 1.15772</strain>
    </source>
</reference>
<organism evidence="2 3">
    <name type="scientific">Deinococcus lacus</name>
    <dbReference type="NCBI Taxonomy" id="392561"/>
    <lineage>
        <taxon>Bacteria</taxon>
        <taxon>Thermotogati</taxon>
        <taxon>Deinococcota</taxon>
        <taxon>Deinococci</taxon>
        <taxon>Deinococcales</taxon>
        <taxon>Deinococcaceae</taxon>
        <taxon>Deinococcus</taxon>
    </lineage>
</organism>
<dbReference type="Proteomes" id="UP001596297">
    <property type="component" value="Unassembled WGS sequence"/>
</dbReference>
<name>A0ABW1YBL4_9DEIO</name>
<protein>
    <submittedName>
        <fullName evidence="2">Uncharacterized protein</fullName>
    </submittedName>
</protein>
<proteinExistence type="predicted"/>
<evidence type="ECO:0000313" key="2">
    <source>
        <dbReference type="EMBL" id="MFC6591691.1"/>
    </source>
</evidence>
<dbReference type="RefSeq" id="WP_380082697.1">
    <property type="nucleotide sequence ID" value="NZ_JBHSWD010000001.1"/>
</dbReference>
<evidence type="ECO:0000313" key="3">
    <source>
        <dbReference type="Proteomes" id="UP001596297"/>
    </source>
</evidence>
<accession>A0ABW1YBL4</accession>
<gene>
    <name evidence="2" type="ORF">ACFP81_06475</name>
</gene>
<feature type="compositionally biased region" description="Basic and acidic residues" evidence="1">
    <location>
        <begin position="17"/>
        <end position="39"/>
    </location>
</feature>
<dbReference type="EMBL" id="JBHSWD010000001">
    <property type="protein sequence ID" value="MFC6591691.1"/>
    <property type="molecule type" value="Genomic_DNA"/>
</dbReference>
<keyword evidence="3" id="KW-1185">Reference proteome</keyword>
<evidence type="ECO:0000256" key="1">
    <source>
        <dbReference type="SAM" id="MobiDB-lite"/>
    </source>
</evidence>
<comment type="caution">
    <text evidence="2">The sequence shown here is derived from an EMBL/GenBank/DDBJ whole genome shotgun (WGS) entry which is preliminary data.</text>
</comment>